<dbReference type="SUPFAM" id="SSF46785">
    <property type="entry name" value="Winged helix' DNA-binding domain"/>
    <property type="match status" value="1"/>
</dbReference>
<accession>A0ABV2H5F9</accession>
<evidence type="ECO:0008006" key="3">
    <source>
        <dbReference type="Google" id="ProtNLM"/>
    </source>
</evidence>
<organism evidence="1 2">
    <name type="scientific">Pseudorhizobium tarimense</name>
    <dbReference type="NCBI Taxonomy" id="1079109"/>
    <lineage>
        <taxon>Bacteria</taxon>
        <taxon>Pseudomonadati</taxon>
        <taxon>Pseudomonadota</taxon>
        <taxon>Alphaproteobacteria</taxon>
        <taxon>Hyphomicrobiales</taxon>
        <taxon>Rhizobiaceae</taxon>
        <taxon>Rhizobium/Agrobacterium group</taxon>
        <taxon>Pseudorhizobium</taxon>
    </lineage>
</organism>
<dbReference type="EMBL" id="JBEPLJ010000006">
    <property type="protein sequence ID" value="MET3585773.1"/>
    <property type="molecule type" value="Genomic_DNA"/>
</dbReference>
<dbReference type="Pfam" id="PF13730">
    <property type="entry name" value="HTH_36"/>
    <property type="match status" value="1"/>
</dbReference>
<protein>
    <recommendedName>
        <fullName evidence="3">Helix-turn-helix domain-containing protein</fullName>
    </recommendedName>
</protein>
<sequence>MLKRNDRGEAAAAFYDKRRKWLDFTCEMSGLSDRAFRVGHWLAKKMNGDDQCCWYTQAQIAKLMGKSQDYVIRAVAELVDAGVMLVVKDHRRPNRYYIRLPFDFG</sequence>
<gene>
    <name evidence="1" type="ORF">ABID21_001882</name>
</gene>
<proteinExistence type="predicted"/>
<comment type="caution">
    <text evidence="1">The sequence shown here is derived from an EMBL/GenBank/DDBJ whole genome shotgun (WGS) entry which is preliminary data.</text>
</comment>
<evidence type="ECO:0000313" key="1">
    <source>
        <dbReference type="EMBL" id="MET3585773.1"/>
    </source>
</evidence>
<dbReference type="RefSeq" id="WP_247243698.1">
    <property type="nucleotide sequence ID" value="NZ_JALJRA010000006.1"/>
</dbReference>
<evidence type="ECO:0000313" key="2">
    <source>
        <dbReference type="Proteomes" id="UP001549031"/>
    </source>
</evidence>
<name>A0ABV2H5F9_9HYPH</name>
<keyword evidence="2" id="KW-1185">Reference proteome</keyword>
<dbReference type="InterPro" id="IPR036390">
    <property type="entry name" value="WH_DNA-bd_sf"/>
</dbReference>
<reference evidence="1 2" key="1">
    <citation type="submission" date="2024-06" db="EMBL/GenBank/DDBJ databases">
        <title>Genomic Encyclopedia of Type Strains, Phase IV (KMG-IV): sequencing the most valuable type-strain genomes for metagenomic binning, comparative biology and taxonomic classification.</title>
        <authorList>
            <person name="Goeker M."/>
        </authorList>
    </citation>
    <scope>NUCLEOTIDE SEQUENCE [LARGE SCALE GENOMIC DNA]</scope>
    <source>
        <strain evidence="1 2">DSM 105042</strain>
    </source>
</reference>
<dbReference type="Proteomes" id="UP001549031">
    <property type="component" value="Unassembled WGS sequence"/>
</dbReference>